<sequence length="184" mass="21197">MKRTNNVLNEGRTLLNQLVNGHLEKTRKKLVKELASLSDAQFNSKADVNKWSIAQVCHHLVLVEKASLKAITWGLKGSNSNENKRKNVPLILLDRTKKIIAPKIVEPDEGPFEVEQVVNWLNDSREKLMNFLNTIEDKSILAEKSMKHPALGELPLDQWIEQIYLHEQRHIEQIKEIKLLLDAR</sequence>
<reference evidence="3" key="4">
    <citation type="submission" date="2003-10" db="EMBL/GenBank/DDBJ databases">
        <title>The complete genome sequence of the alkaliphilic Bacillus clausii KSM-K16.</title>
        <authorList>
            <person name="Takaki Y."/>
            <person name="Kageyama Y."/>
            <person name="Shimamura S."/>
            <person name="Suzuki H."/>
            <person name="Nishi S."/>
            <person name="Hatada Y."/>
            <person name="Kawai S."/>
            <person name="Ito S."/>
            <person name="Horikoshi K."/>
        </authorList>
    </citation>
    <scope>NUCLEOTIDE SEQUENCE [LARGE SCALE GENOMIC DNA]</scope>
    <source>
        <strain evidence="3">KSM-K16</strain>
    </source>
</reference>
<dbReference type="InterPro" id="IPR024775">
    <property type="entry name" value="DinB-like"/>
</dbReference>
<proteinExistence type="predicted"/>
<evidence type="ECO:0000313" key="2">
    <source>
        <dbReference type="EMBL" id="BAD64625.1"/>
    </source>
</evidence>
<dbReference type="InterPro" id="IPR034660">
    <property type="entry name" value="DinB/YfiT-like"/>
</dbReference>
<dbReference type="Pfam" id="PF12867">
    <property type="entry name" value="DinB_2"/>
    <property type="match status" value="1"/>
</dbReference>
<dbReference type="AlphaFoldDB" id="Q5WG80"/>
<dbReference type="Gene3D" id="1.20.120.450">
    <property type="entry name" value="dinb family like domain"/>
    <property type="match status" value="1"/>
</dbReference>
<reference evidence="2 3" key="1">
    <citation type="journal article" date="1994" name="J. Ferment. Bioeng.">
        <title>Molecular cloning and nucleotide sequence of the gene for an alkaline protease from the alkalophilic Bacillus sp. KSM-K16.</title>
        <authorList>
            <person name="Hakamada Y."/>
            <person name="Kobayashi T."/>
            <person name="Hitomi J."/>
            <person name="Kawai S."/>
            <person name="Ito S."/>
        </authorList>
    </citation>
    <scope>NUCLEOTIDE SEQUENCE [LARGE SCALE GENOMIC DNA]</scope>
    <source>
        <strain evidence="2 3">KSM-K16</strain>
    </source>
</reference>
<dbReference type="STRING" id="66692.ABC2090"/>
<evidence type="ECO:0000313" key="3">
    <source>
        <dbReference type="Proteomes" id="UP000001168"/>
    </source>
</evidence>
<evidence type="ECO:0000259" key="1">
    <source>
        <dbReference type="Pfam" id="PF12867"/>
    </source>
</evidence>
<dbReference type="EMBL" id="AP006627">
    <property type="protein sequence ID" value="BAD64625.1"/>
    <property type="molecule type" value="Genomic_DNA"/>
</dbReference>
<gene>
    <name evidence="2" type="ordered locus">ABC2090</name>
</gene>
<dbReference type="Proteomes" id="UP000001168">
    <property type="component" value="Chromosome"/>
</dbReference>
<dbReference type="eggNOG" id="COG2318">
    <property type="taxonomic scope" value="Bacteria"/>
</dbReference>
<reference evidence="2 3" key="2">
    <citation type="journal article" date="1995" name="Appl. Microbiol. Biotechnol.">
        <title>Purification and properties of an alkaline protease from alkalophilic Bacillus sp. KSM-K16.</title>
        <authorList>
            <person name="Kobayashi T."/>
            <person name="Hakamada Y."/>
            <person name="Adachi S."/>
            <person name="Hitomi J."/>
            <person name="Yoshimatsu T."/>
            <person name="Koike K."/>
            <person name="Kawai S."/>
            <person name="Ito S."/>
        </authorList>
    </citation>
    <scope>NUCLEOTIDE SEQUENCE [LARGE SCALE GENOMIC DNA]</scope>
    <source>
        <strain evidence="2 3">KSM-K16</strain>
    </source>
</reference>
<accession>Q5WG80</accession>
<reference evidence="2 3" key="5">
    <citation type="journal article" date="2007" name="Extremophiles">
        <title>Intragenomic diversity of the V1 regions of 16S rRNA genes in high-alkaline protease-producing Bacillus clausii spp.</title>
        <authorList>
            <person name="Kageyama Y."/>
            <person name="Takaki Y."/>
            <person name="Shimamura S."/>
            <person name="Nishi S."/>
            <person name="Nogi Y."/>
            <person name="Uchimura K."/>
            <person name="Kobayashi T."/>
            <person name="Hitomi J."/>
            <person name="Ozaki K."/>
            <person name="Kawai S."/>
            <person name="Ito S."/>
            <person name="Horikoshi K."/>
        </authorList>
    </citation>
    <scope>NUCLEOTIDE SEQUENCE [LARGE SCALE GENOMIC DNA]</scope>
    <source>
        <strain evidence="2 3">KSM-K16</strain>
    </source>
</reference>
<dbReference type="SUPFAM" id="SSF109854">
    <property type="entry name" value="DinB/YfiT-like putative metalloenzymes"/>
    <property type="match status" value="1"/>
</dbReference>
<name>Q5WG80_SHOC1</name>
<organism evidence="2 3">
    <name type="scientific">Shouchella clausii (strain KSM-K16)</name>
    <name type="common">Alkalihalobacillus clausii</name>
    <dbReference type="NCBI Taxonomy" id="66692"/>
    <lineage>
        <taxon>Bacteria</taxon>
        <taxon>Bacillati</taxon>
        <taxon>Bacillota</taxon>
        <taxon>Bacilli</taxon>
        <taxon>Bacillales</taxon>
        <taxon>Bacillaceae</taxon>
        <taxon>Shouchella</taxon>
    </lineage>
</organism>
<keyword evidence="3" id="KW-1185">Reference proteome</keyword>
<reference evidence="2 3" key="3">
    <citation type="journal article" date="1997" name="Protein Eng.">
        <title>High-resolution crystal structure of M-protease: phylogeny aided analysis of the high-alkaline adaptation mechanism.</title>
        <authorList>
            <person name="Shirai T."/>
            <person name="Suzuki A."/>
            <person name="Yamane T."/>
            <person name="Ashida T."/>
            <person name="Kobayashi T."/>
            <person name="Ito S."/>
        </authorList>
    </citation>
    <scope>NUCLEOTIDE SEQUENCE [LARGE SCALE GENOMIC DNA]</scope>
    <source>
        <strain evidence="2 3">KSM-K16</strain>
    </source>
</reference>
<protein>
    <recommendedName>
        <fullName evidence="1">DinB-like domain-containing protein</fullName>
    </recommendedName>
</protein>
<dbReference type="KEGG" id="bcl:ABC2090"/>
<feature type="domain" description="DinB-like" evidence="1">
    <location>
        <begin position="22"/>
        <end position="174"/>
    </location>
</feature>
<dbReference type="HOGENOM" id="CLU_109379_1_0_9"/>